<dbReference type="EMBL" id="AP025730">
    <property type="protein sequence ID" value="BDI03088.1"/>
    <property type="molecule type" value="Genomic_DNA"/>
</dbReference>
<keyword evidence="4" id="KW-1185">Reference proteome</keyword>
<reference evidence="3" key="1">
    <citation type="submission" date="2022-04" db="EMBL/GenBank/DDBJ databases">
        <title>Whole genome sequence of Sphaerotilus sp. FB-5.</title>
        <authorList>
            <person name="Takeda M."/>
            <person name="Narihara S."/>
            <person name="Akimoto M."/>
            <person name="Akimoto R."/>
            <person name="Nishiyashiki S."/>
            <person name="Murakami T."/>
        </authorList>
    </citation>
    <scope>NUCLEOTIDE SEQUENCE</scope>
    <source>
        <strain evidence="3">FB-5</strain>
    </source>
</reference>
<dbReference type="Proteomes" id="UP001057498">
    <property type="component" value="Chromosome"/>
</dbReference>
<dbReference type="PRINTS" id="PR00922">
    <property type="entry name" value="DADACBPTASE3"/>
</dbReference>
<dbReference type="NCBIfam" id="TIGR00666">
    <property type="entry name" value="PBP4"/>
    <property type="match status" value="1"/>
</dbReference>
<dbReference type="Pfam" id="PF02113">
    <property type="entry name" value="Peptidase_S13"/>
    <property type="match status" value="1"/>
</dbReference>
<evidence type="ECO:0000313" key="3">
    <source>
        <dbReference type="EMBL" id="BDI03088.1"/>
    </source>
</evidence>
<evidence type="ECO:0000256" key="1">
    <source>
        <dbReference type="ARBA" id="ARBA00006096"/>
    </source>
</evidence>
<dbReference type="Gene3D" id="3.50.80.20">
    <property type="entry name" value="D-Ala-D-Ala carboxypeptidase C, peptidase S13"/>
    <property type="match status" value="1"/>
</dbReference>
<dbReference type="InterPro" id="IPR012338">
    <property type="entry name" value="Beta-lactam/transpept-like"/>
</dbReference>
<dbReference type="SUPFAM" id="SSF56601">
    <property type="entry name" value="beta-lactamase/transpeptidase-like"/>
    <property type="match status" value="1"/>
</dbReference>
<evidence type="ECO:0000313" key="4">
    <source>
        <dbReference type="Proteomes" id="UP001057498"/>
    </source>
</evidence>
<organism evidence="3 4">
    <name type="scientific">Sphaerotilus microaerophilus</name>
    <dbReference type="NCBI Taxonomy" id="2914710"/>
    <lineage>
        <taxon>Bacteria</taxon>
        <taxon>Pseudomonadati</taxon>
        <taxon>Pseudomonadota</taxon>
        <taxon>Betaproteobacteria</taxon>
        <taxon>Burkholderiales</taxon>
        <taxon>Sphaerotilaceae</taxon>
        <taxon>Sphaerotilus</taxon>
    </lineage>
</organism>
<dbReference type="PANTHER" id="PTHR30023:SF0">
    <property type="entry name" value="PENICILLIN-SENSITIVE CARBOXYPEPTIDASE A"/>
    <property type="match status" value="1"/>
</dbReference>
<gene>
    <name evidence="3" type="primary">dacB_1</name>
    <name evidence="3" type="ORF">CATMQ487_00580</name>
</gene>
<proteinExistence type="inferred from homology"/>
<dbReference type="InterPro" id="IPR000667">
    <property type="entry name" value="Peptidase_S13"/>
</dbReference>
<accession>A0ABN6PFI8</accession>
<evidence type="ECO:0000256" key="2">
    <source>
        <dbReference type="ARBA" id="ARBA00022801"/>
    </source>
</evidence>
<name>A0ABN6PFI8_9BURK</name>
<sequence>MSILMSCASKLLLRAIPFGLGRWLLALSLLAGWAAAHAVVPEPVRAALARAQIDADSLSLWVAPVGTDTPRLAHQAERLAHPASVMKLVTSAVALQRLGPSWQWNTGVYFDGPVQRGVLEGSLILQGRGDPRLVTERLWLLLQRVRQLGVQEIRGDILLDRSHFALPPGDPGAFDGEPYRPYNVLPDALMLNQKSFTLSFRPDAARGLAWVSAEPVLTGVELPASVPLDRHPCGEWRAALAADFSQARRLKLGGSYPAACGEKTWPIAYQDPGSYDARLIDAAWRGVGGRLRGAVREGRVPAGLAPAFEFASPSLAEALRDMNKFSNNMVAQHTLLALSPVLPARFEPARAAALETLLQGPGCAPGEIVLDNGSGRSREERITAHCLARVMQWSWAQPWMPELLASLPVAGVDGTARRAVAASGRAHFKTGSLANVAALAGWIHLPSGRRVVVVAFINHPLAAQREARAALDAVVQWVLDDKELNAP</sequence>
<keyword evidence="2" id="KW-0378">Hydrolase</keyword>
<dbReference type="Gene3D" id="3.40.710.10">
    <property type="entry name" value="DD-peptidase/beta-lactamase superfamily"/>
    <property type="match status" value="1"/>
</dbReference>
<protein>
    <submittedName>
        <fullName evidence="3">Peptidase</fullName>
    </submittedName>
</protein>
<dbReference type="PANTHER" id="PTHR30023">
    <property type="entry name" value="D-ALANYL-D-ALANINE CARBOXYPEPTIDASE"/>
    <property type="match status" value="1"/>
</dbReference>
<comment type="similarity">
    <text evidence="1">Belongs to the peptidase S13 family.</text>
</comment>